<evidence type="ECO:0000313" key="2">
    <source>
        <dbReference type="Proteomes" id="UP001162483"/>
    </source>
</evidence>
<keyword evidence="2" id="KW-1185">Reference proteome</keyword>
<organism evidence="1 2">
    <name type="scientific">Staurois parvus</name>
    <dbReference type="NCBI Taxonomy" id="386267"/>
    <lineage>
        <taxon>Eukaryota</taxon>
        <taxon>Metazoa</taxon>
        <taxon>Chordata</taxon>
        <taxon>Craniata</taxon>
        <taxon>Vertebrata</taxon>
        <taxon>Euteleostomi</taxon>
        <taxon>Amphibia</taxon>
        <taxon>Batrachia</taxon>
        <taxon>Anura</taxon>
        <taxon>Neobatrachia</taxon>
        <taxon>Ranoidea</taxon>
        <taxon>Ranidae</taxon>
        <taxon>Staurois</taxon>
    </lineage>
</organism>
<comment type="caution">
    <text evidence="1">The sequence shown here is derived from an EMBL/GenBank/DDBJ whole genome shotgun (WGS) entry which is preliminary data.</text>
</comment>
<dbReference type="Proteomes" id="UP001162483">
    <property type="component" value="Unassembled WGS sequence"/>
</dbReference>
<dbReference type="EMBL" id="CATNWA010020935">
    <property type="protein sequence ID" value="CAI9620472.1"/>
    <property type="molecule type" value="Genomic_DNA"/>
</dbReference>
<sequence>MQCLMGLVVWQQLEGRQFDISVAELQVSSCLCQFCNVRSLECLMGNVVSQ</sequence>
<reference evidence="1" key="1">
    <citation type="submission" date="2023-05" db="EMBL/GenBank/DDBJ databases">
        <authorList>
            <person name="Stuckert A."/>
        </authorList>
    </citation>
    <scope>NUCLEOTIDE SEQUENCE</scope>
</reference>
<protein>
    <submittedName>
        <fullName evidence="1">Uncharacterized protein</fullName>
    </submittedName>
</protein>
<evidence type="ECO:0000313" key="1">
    <source>
        <dbReference type="EMBL" id="CAI9620472.1"/>
    </source>
</evidence>
<accession>A0ABN9HFD3</accession>
<name>A0ABN9HFD3_9NEOB</name>
<gene>
    <name evidence="1" type="ORF">SPARVUS_LOCUS15988909</name>
</gene>
<proteinExistence type="predicted"/>